<dbReference type="NCBIfam" id="TIGR04111">
    <property type="entry name" value="BcepMu_gp16"/>
    <property type="match status" value="1"/>
</dbReference>
<keyword evidence="2" id="KW-1185">Reference proteome</keyword>
<comment type="caution">
    <text evidence="1">The sequence shown here is derived from an EMBL/GenBank/DDBJ whole genome shotgun (WGS) entry which is preliminary data.</text>
</comment>
<evidence type="ECO:0000313" key="2">
    <source>
        <dbReference type="Proteomes" id="UP000052230"/>
    </source>
</evidence>
<dbReference type="InterPro" id="IPR010982">
    <property type="entry name" value="Lambda_DNA-bd_dom_sf"/>
</dbReference>
<dbReference type="SUPFAM" id="SSF47413">
    <property type="entry name" value="lambda repressor-like DNA-binding domains"/>
    <property type="match status" value="1"/>
</dbReference>
<sequence>MFWSFSKYSCAHFEMPHASAISCCVKRRRLRSSFRRFPTVTQVFPHIDKIGVNTNNFQNRRRPQPMPRNVQAQQQFHPRSPAQAREWLVSNGITVSGFARQLGVNRTVIDDLLRGRSQGKYGDAHTAAIALGLKAPPDYAAKVQTSKRSRG</sequence>
<dbReference type="CDD" id="cd00093">
    <property type="entry name" value="HTH_XRE"/>
    <property type="match status" value="1"/>
</dbReference>
<evidence type="ECO:0008006" key="3">
    <source>
        <dbReference type="Google" id="ProtNLM"/>
    </source>
</evidence>
<accession>A0A0U5FAX2</accession>
<dbReference type="AlphaFoldDB" id="A0A0U5FAX2"/>
<dbReference type="GO" id="GO:0003677">
    <property type="term" value="F:DNA binding"/>
    <property type="evidence" value="ECO:0007669"/>
    <property type="project" value="InterPro"/>
</dbReference>
<dbReference type="InterPro" id="IPR001387">
    <property type="entry name" value="Cro/C1-type_HTH"/>
</dbReference>
<organism evidence="1 2">
    <name type="scientific">Xanthomonas citri pv. citri</name>
    <dbReference type="NCBI Taxonomy" id="611301"/>
    <lineage>
        <taxon>Bacteria</taxon>
        <taxon>Pseudomonadati</taxon>
        <taxon>Pseudomonadota</taxon>
        <taxon>Gammaproteobacteria</taxon>
        <taxon>Lysobacterales</taxon>
        <taxon>Lysobacteraceae</taxon>
        <taxon>Xanthomonas</taxon>
    </lineage>
</organism>
<evidence type="ECO:0000313" key="1">
    <source>
        <dbReference type="EMBL" id="CEG15383.1"/>
    </source>
</evidence>
<gene>
    <name evidence="1" type="ORF">XAC3562_1960001</name>
</gene>
<protein>
    <recommendedName>
        <fullName evidence="3">DNA-binding protein</fullName>
    </recommendedName>
</protein>
<dbReference type="InterPro" id="IPR026365">
    <property type="entry name" value="BcepMu_gp16"/>
</dbReference>
<reference evidence="1 2" key="1">
    <citation type="submission" date="2014-09" db="EMBL/GenBank/DDBJ databases">
        <authorList>
            <person name="Regsiter A."/>
        </authorList>
    </citation>
    <scope>NUCLEOTIDE SEQUENCE [LARGE SCALE GENOMIC DNA]</scope>
</reference>
<name>A0A0U5FAX2_XANCI</name>
<dbReference type="Proteomes" id="UP000052230">
    <property type="component" value="Unassembled WGS sequence"/>
</dbReference>
<proteinExistence type="predicted"/>
<dbReference type="EMBL" id="CCXZ01000108">
    <property type="protein sequence ID" value="CEG15383.1"/>
    <property type="molecule type" value="Genomic_DNA"/>
</dbReference>